<evidence type="ECO:0000256" key="5">
    <source>
        <dbReference type="ARBA" id="ARBA00023054"/>
    </source>
</evidence>
<dbReference type="Pfam" id="PF01576">
    <property type="entry name" value="Myosin_tail_1"/>
    <property type="match status" value="2"/>
</dbReference>
<feature type="coiled-coil region" evidence="10">
    <location>
        <begin position="970"/>
        <end position="1152"/>
    </location>
</feature>
<evidence type="ECO:0000256" key="1">
    <source>
        <dbReference type="ARBA" id="ARBA00008314"/>
    </source>
</evidence>
<dbReference type="GeneTree" id="ENSGT00940000155632"/>
<feature type="region of interest" description="Actin-binding" evidence="9">
    <location>
        <begin position="542"/>
        <end position="564"/>
    </location>
</feature>
<evidence type="ECO:0000256" key="6">
    <source>
        <dbReference type="ARBA" id="ARBA00023123"/>
    </source>
</evidence>
<dbReference type="PANTHER" id="PTHR13140">
    <property type="entry name" value="MYOSIN"/>
    <property type="match status" value="1"/>
</dbReference>
<feature type="coiled-coil region" evidence="10">
    <location>
        <begin position="730"/>
        <end position="918"/>
    </location>
</feature>
<evidence type="ECO:0000256" key="10">
    <source>
        <dbReference type="SAM" id="Coils"/>
    </source>
</evidence>
<dbReference type="FunFam" id="1.20.58.530:FF:000003">
    <property type="entry name" value="Myosin heavy chain 10"/>
    <property type="match status" value="1"/>
</dbReference>
<dbReference type="InterPro" id="IPR001609">
    <property type="entry name" value="Myosin_head_motor_dom-like"/>
</dbReference>
<evidence type="ECO:0000313" key="13">
    <source>
        <dbReference type="Ensembl" id="ENSTNIP00000006335.1"/>
    </source>
</evidence>
<dbReference type="InterPro" id="IPR027417">
    <property type="entry name" value="P-loop_NTPase"/>
</dbReference>
<reference evidence="13" key="3">
    <citation type="submission" date="2025-09" db="UniProtKB">
        <authorList>
            <consortium name="Ensembl"/>
        </authorList>
    </citation>
    <scope>IDENTIFICATION</scope>
</reference>
<evidence type="ECO:0000256" key="2">
    <source>
        <dbReference type="ARBA" id="ARBA00022741"/>
    </source>
</evidence>
<dbReference type="Pfam" id="PF00063">
    <property type="entry name" value="Myosin_head"/>
    <property type="match status" value="1"/>
</dbReference>
<feature type="region of interest" description="Disordered" evidence="11">
    <location>
        <begin position="1450"/>
        <end position="1472"/>
    </location>
</feature>
<dbReference type="FunFam" id="1.20.5.4820:FF:000002">
    <property type="entry name" value="Myosin heavy chain 10"/>
    <property type="match status" value="1"/>
</dbReference>
<keyword evidence="14" id="KW-1185">Reference proteome</keyword>
<dbReference type="GO" id="GO:0016020">
    <property type="term" value="C:membrane"/>
    <property type="evidence" value="ECO:0007669"/>
    <property type="project" value="TreeGrafter"/>
</dbReference>
<dbReference type="STRING" id="99883.ENSTNIP00000006335"/>
<dbReference type="GO" id="GO:0016459">
    <property type="term" value="C:myosin complex"/>
    <property type="evidence" value="ECO:0007669"/>
    <property type="project" value="UniProtKB-KW"/>
</dbReference>
<feature type="compositionally biased region" description="Basic and acidic residues" evidence="11">
    <location>
        <begin position="1211"/>
        <end position="1228"/>
    </location>
</feature>
<evidence type="ECO:0000256" key="11">
    <source>
        <dbReference type="SAM" id="MobiDB-lite"/>
    </source>
</evidence>
<evidence type="ECO:0000256" key="8">
    <source>
        <dbReference type="ARBA" id="ARBA00023203"/>
    </source>
</evidence>
<evidence type="ECO:0000313" key="14">
    <source>
        <dbReference type="Proteomes" id="UP000007303"/>
    </source>
</evidence>
<dbReference type="GO" id="GO:0005524">
    <property type="term" value="F:ATP binding"/>
    <property type="evidence" value="ECO:0007669"/>
    <property type="project" value="UniProtKB-UniRule"/>
</dbReference>
<evidence type="ECO:0000259" key="12">
    <source>
        <dbReference type="PROSITE" id="PS51456"/>
    </source>
</evidence>
<dbReference type="Gene3D" id="1.10.10.820">
    <property type="match status" value="1"/>
</dbReference>
<dbReference type="GO" id="GO:0007015">
    <property type="term" value="P:actin filament organization"/>
    <property type="evidence" value="ECO:0007669"/>
    <property type="project" value="TreeGrafter"/>
</dbReference>
<accession>H3CDL2</accession>
<dbReference type="PANTHER" id="PTHR13140:SF857">
    <property type="entry name" value="MYOSIN-11"/>
    <property type="match status" value="1"/>
</dbReference>
<dbReference type="Gene3D" id="1.20.58.530">
    <property type="match status" value="1"/>
</dbReference>
<protein>
    <submittedName>
        <fullName evidence="13">Myosin heavy chain 9</fullName>
    </submittedName>
</protein>
<dbReference type="InterPro" id="IPR002928">
    <property type="entry name" value="Myosin_tail"/>
</dbReference>
<dbReference type="GO" id="GO:0005516">
    <property type="term" value="F:calmodulin binding"/>
    <property type="evidence" value="ECO:0007669"/>
    <property type="project" value="UniProtKB-KW"/>
</dbReference>
<dbReference type="Gene3D" id="1.20.5.340">
    <property type="match status" value="2"/>
</dbReference>
<feature type="compositionally biased region" description="Basic and acidic residues" evidence="11">
    <location>
        <begin position="1450"/>
        <end position="1464"/>
    </location>
</feature>
<dbReference type="InterPro" id="IPR036961">
    <property type="entry name" value="Kinesin_motor_dom_sf"/>
</dbReference>
<evidence type="ECO:0000256" key="9">
    <source>
        <dbReference type="PROSITE-ProRule" id="PRU00782"/>
    </source>
</evidence>
<dbReference type="SMART" id="SM00242">
    <property type="entry name" value="MYSc"/>
    <property type="match status" value="1"/>
</dbReference>
<evidence type="ECO:0000256" key="3">
    <source>
        <dbReference type="ARBA" id="ARBA00022840"/>
    </source>
</evidence>
<keyword evidence="3 9" id="KW-0067">ATP-binding</keyword>
<reference evidence="13" key="2">
    <citation type="submission" date="2025-08" db="UniProtKB">
        <authorList>
            <consortium name="Ensembl"/>
        </authorList>
    </citation>
    <scope>IDENTIFICATION</scope>
</reference>
<dbReference type="OMA" id="VLMIALE"/>
<keyword evidence="5 10" id="KW-0175">Coiled coil</keyword>
<dbReference type="FunFam" id="3.30.70.1590:FF:000001">
    <property type="entry name" value="Myosin heavy chain"/>
    <property type="match status" value="1"/>
</dbReference>
<dbReference type="Proteomes" id="UP000007303">
    <property type="component" value="Unassembled WGS sequence"/>
</dbReference>
<dbReference type="Gene3D" id="1.20.5.4820">
    <property type="match status" value="1"/>
</dbReference>
<dbReference type="InterPro" id="IPR000048">
    <property type="entry name" value="IQ_motif_EF-hand-BS"/>
</dbReference>
<keyword evidence="8 9" id="KW-0009">Actin-binding</keyword>
<dbReference type="FunFam" id="1.20.120.720:FF:000002">
    <property type="entry name" value="Myosin heavy chain 10"/>
    <property type="match status" value="1"/>
</dbReference>
<evidence type="ECO:0000256" key="7">
    <source>
        <dbReference type="ARBA" id="ARBA00023175"/>
    </source>
</evidence>
<keyword evidence="7 9" id="KW-0505">Motor protein</keyword>
<feature type="domain" description="Myosin motor" evidence="12">
    <location>
        <begin position="1"/>
        <end position="664"/>
    </location>
</feature>
<dbReference type="GO" id="GO:0000146">
    <property type="term" value="F:microfilament motor activity"/>
    <property type="evidence" value="ECO:0007669"/>
    <property type="project" value="TreeGrafter"/>
</dbReference>
<sequence length="1472" mass="171822">TYSGLFCVVINPYKNLPIYSEEIVDMYKGKKRHEMPPHIYAITDTSYRSMMQDREDQSILCTGESGAGKTENTKKVIQYLAHVASSHKTKRDQGELEKQLLQANPILEAFGNAKTVKNDNSSRFGKFIRINFDVNGYIVGANIETYLLEKSRAIRQAKDERTFHIFYYLLTGAGDKMRNMNFCWKIDNNYRFLSNGNITIPGQQDKDLFMETLEAMRIMSIPEDEQIGMLKVVASVLQLGNLNFKKERHTDQASMPDNTAAQKVCHLMGMSVTDFTRAILSPRIKVGRDYVQKAQTQEQAEFAVEALAKATYERMFRWLVMRINKALDKTKRQGASFIGILDIAGFEIFELNSFEQLCINYTNEKLQQLFNHTMFILEQEEYQREGIEWSFIDFGLDLQPCIDLIEKPANPPGILALLDEECWFPKATDKSFVEKVLQEQGTHPKFFKPKKLKDEADFSVIHYAGKVDYKADEWLMKNMDPLNDNVATLLNQSTDKFVSELWKDVDHIVGLDKVSGMSEMPGAFKTRKGMFRTVGQLYKEQLSKLMATLRNTNPNFVRCIIPNHEKKSGKLDPHLVLDQLRCNGVLEGIRICRQGFPNRIVFQEFRQRYEILTPNAIPKGFMDGKQACMLMIKSLELDPNLYRMGQSKVFFRAGVLAHLEEERDMKITDIIISFQAWCRGYVARKAFSKRQQQLTAMKVIQRNCAAYLKLRNWQWWQLTTNHKVKPLLQVSRQEEELLAKDEELNKVKEKHLYAEQQIQAMEEKQQQLSAEKMALQEQLQAETELCAEAEEMRARLAARKQELEEILHDLEARVEEEEERSSQFLSEKKRMQQNIEDLEQQLDEEEAARQKLQLEKVTLEAKMKKIEEDVMVIDDQNNKLNKEKKLLEERISEFTTNLAEEEEKSKSLQKLKTKHEAMITYTECMPCMRFIQLSFSFKCKTAIVYSIMKCFLLSFLFFFFPNRGFFTIRNEEEAAQKNLAQKLLREKEAQISELQEDLELERQSRSKAEKHRRDLGEELEALKTELEDTLDTTAAQQELRAKRETEVTHLKKTLEEEARVHEQQLVEIRQKHNQAFDELNEQLEQAKRNKVSMEKTKQALDSERNELVIEVQTLMQAKGESEHRRKKAEAQLQELQLKYTESDRQRAELVEKLTKMQTELDNVNCVLNDVEGKSIKAAKDFSVTNSHLNDTIKELLQEETRQKLSQGSRLRQLEDEQTSLREQLEEEEEAKKNVEKQLQMTQAQLAEMRKKIEQDAGFLETAEESKKRLQRDLEGTNQRLEEKCAAYEKLDKTKTRLQQELDDLLVDQDHLRQIVTNLEKKQKKFDQMLAEEKSISARYAEERDRAEAEAREKETRALALTRELESQIDIKEELDRNNKLLRAEMDDLVSSKDDFGKNVHELEKAKRAMEQQFEEMKTQLEELEDELQATEDAKLRLEVNMQAMKAQYERDLAGRDEMSEEKKRALVKQVSD</sequence>
<dbReference type="SUPFAM" id="SSF90257">
    <property type="entry name" value="Myosin rod fragments"/>
    <property type="match status" value="4"/>
</dbReference>
<dbReference type="GO" id="GO:0051015">
    <property type="term" value="F:actin filament binding"/>
    <property type="evidence" value="ECO:0007669"/>
    <property type="project" value="TreeGrafter"/>
</dbReference>
<name>H3CDL2_TETNG</name>
<dbReference type="Gene3D" id="3.40.850.10">
    <property type="entry name" value="Kinesin motor domain"/>
    <property type="match status" value="1"/>
</dbReference>
<dbReference type="PROSITE" id="PS50096">
    <property type="entry name" value="IQ"/>
    <property type="match status" value="1"/>
</dbReference>
<dbReference type="InParanoid" id="H3CDL2"/>
<proteinExistence type="inferred from homology"/>
<feature type="region of interest" description="Disordered" evidence="11">
    <location>
        <begin position="1203"/>
        <end position="1228"/>
    </location>
</feature>
<evidence type="ECO:0000256" key="4">
    <source>
        <dbReference type="ARBA" id="ARBA00022860"/>
    </source>
</evidence>
<dbReference type="PROSITE" id="PS51456">
    <property type="entry name" value="MYOSIN_MOTOR"/>
    <property type="match status" value="1"/>
</dbReference>
<dbReference type="Pfam" id="PF00612">
    <property type="entry name" value="IQ"/>
    <property type="match status" value="1"/>
</dbReference>
<dbReference type="SUPFAM" id="SSF52540">
    <property type="entry name" value="P-loop containing nucleoside triphosphate hydrolases"/>
    <property type="match status" value="1"/>
</dbReference>
<keyword evidence="2 9" id="KW-0547">Nucleotide-binding</keyword>
<dbReference type="HOGENOM" id="CLU_000192_8_0_1"/>
<organism evidence="13 14">
    <name type="scientific">Tetraodon nigroviridis</name>
    <name type="common">Spotted green pufferfish</name>
    <name type="synonym">Chelonodon nigroviridis</name>
    <dbReference type="NCBI Taxonomy" id="99883"/>
    <lineage>
        <taxon>Eukaryota</taxon>
        <taxon>Metazoa</taxon>
        <taxon>Chordata</taxon>
        <taxon>Craniata</taxon>
        <taxon>Vertebrata</taxon>
        <taxon>Euteleostomi</taxon>
        <taxon>Actinopterygii</taxon>
        <taxon>Neopterygii</taxon>
        <taxon>Teleostei</taxon>
        <taxon>Neoteleostei</taxon>
        <taxon>Acanthomorphata</taxon>
        <taxon>Eupercaria</taxon>
        <taxon>Tetraodontiformes</taxon>
        <taxon>Tetradontoidea</taxon>
        <taxon>Tetraodontidae</taxon>
        <taxon>Tetraodon</taxon>
    </lineage>
</organism>
<keyword evidence="6 9" id="KW-0518">Myosin</keyword>
<feature type="binding site" evidence="9">
    <location>
        <begin position="63"/>
        <end position="70"/>
    </location>
    <ligand>
        <name>ATP</name>
        <dbReference type="ChEBI" id="CHEBI:30616"/>
    </ligand>
</feature>
<keyword evidence="4" id="KW-0112">Calmodulin-binding</keyword>
<dbReference type="CDD" id="cd01377">
    <property type="entry name" value="MYSc_class_II"/>
    <property type="match status" value="1"/>
</dbReference>
<comment type="similarity">
    <text evidence="1 9">Belongs to the TRAFAC class myosin-kinesin ATPase superfamily. Myosin family.</text>
</comment>
<dbReference type="FunFam" id="1.20.5.340:FF:000009">
    <property type="entry name" value="myosin-11 isoform X2"/>
    <property type="match status" value="1"/>
</dbReference>
<dbReference type="GO" id="GO:0005737">
    <property type="term" value="C:cytoplasm"/>
    <property type="evidence" value="ECO:0007669"/>
    <property type="project" value="TreeGrafter"/>
</dbReference>
<dbReference type="PRINTS" id="PR00193">
    <property type="entry name" value="MYOSINHEAVY"/>
</dbReference>
<dbReference type="Ensembl" id="ENSTNIT00000006484.1">
    <property type="protein sequence ID" value="ENSTNIP00000006335.1"/>
    <property type="gene ID" value="ENSTNIG00000003735.1"/>
</dbReference>
<reference evidence="14" key="1">
    <citation type="journal article" date="2004" name="Nature">
        <title>Genome duplication in the teleost fish Tetraodon nigroviridis reveals the early vertebrate proto-karyotype.</title>
        <authorList>
            <person name="Jaillon O."/>
            <person name="Aury J.-M."/>
            <person name="Brunet F."/>
            <person name="Petit J.-L."/>
            <person name="Stange-Thomann N."/>
            <person name="Mauceli E."/>
            <person name="Bouneau L."/>
            <person name="Fischer C."/>
            <person name="Ozouf-Costaz C."/>
            <person name="Bernot A."/>
            <person name="Nicaud S."/>
            <person name="Jaffe D."/>
            <person name="Fisher S."/>
            <person name="Lutfalla G."/>
            <person name="Dossat C."/>
            <person name="Segurens B."/>
            <person name="Dasilva C."/>
            <person name="Salanoubat M."/>
            <person name="Levy M."/>
            <person name="Boudet N."/>
            <person name="Castellano S."/>
            <person name="Anthouard V."/>
            <person name="Jubin C."/>
            <person name="Castelli V."/>
            <person name="Katinka M."/>
            <person name="Vacherie B."/>
            <person name="Biemont C."/>
            <person name="Skalli Z."/>
            <person name="Cattolico L."/>
            <person name="Poulain J."/>
            <person name="De Berardinis V."/>
            <person name="Cruaud C."/>
            <person name="Duprat S."/>
            <person name="Brottier P."/>
            <person name="Coutanceau J.-P."/>
            <person name="Gouzy J."/>
            <person name="Parra G."/>
            <person name="Lardier G."/>
            <person name="Chapple C."/>
            <person name="McKernan K.J."/>
            <person name="McEwan P."/>
            <person name="Bosak S."/>
            <person name="Kellis M."/>
            <person name="Volff J.-N."/>
            <person name="Guigo R."/>
            <person name="Zody M.C."/>
            <person name="Mesirov J."/>
            <person name="Lindblad-Toh K."/>
            <person name="Birren B."/>
            <person name="Nusbaum C."/>
            <person name="Kahn D."/>
            <person name="Robinson-Rechavi M."/>
            <person name="Laudet V."/>
            <person name="Schachter V."/>
            <person name="Quetier F."/>
            <person name="Saurin W."/>
            <person name="Scarpelli C."/>
            <person name="Wincker P."/>
            <person name="Lander E.S."/>
            <person name="Weissenbach J."/>
            <person name="Roest Crollius H."/>
        </authorList>
    </citation>
    <scope>NUCLEOTIDE SEQUENCE [LARGE SCALE GENOMIC DNA]</scope>
</reference>
<dbReference type="SMART" id="SM00015">
    <property type="entry name" value="IQ"/>
    <property type="match status" value="1"/>
</dbReference>
<dbReference type="Gene3D" id="1.20.120.720">
    <property type="entry name" value="Myosin VI head, motor domain, U50 subdomain"/>
    <property type="match status" value="1"/>
</dbReference>